<protein>
    <submittedName>
        <fullName evidence="1">Uncharacterized protein</fullName>
    </submittedName>
</protein>
<organism evidence="1 2">
    <name type="scientific">Holtiella tumoricola</name>
    <dbReference type="NCBI Taxonomy" id="3018743"/>
    <lineage>
        <taxon>Bacteria</taxon>
        <taxon>Bacillati</taxon>
        <taxon>Bacillota</taxon>
        <taxon>Clostridia</taxon>
        <taxon>Lachnospirales</taxon>
        <taxon>Cellulosilyticaceae</taxon>
        <taxon>Holtiella</taxon>
    </lineage>
</organism>
<reference evidence="1" key="1">
    <citation type="journal article" date="2023" name="Int. J. Syst. Evol. Microbiol.">
        <title>&lt;i&gt;Holtiella tumoricola&lt;/i&gt; gen. nov. sp. nov., isolated from a human clinical sample.</title>
        <authorList>
            <person name="Allen-Vercoe E."/>
            <person name="Daigneault M.C."/>
            <person name="Vancuren S.J."/>
            <person name="Cochrane K."/>
            <person name="O'Neal L.L."/>
            <person name="Sankaranarayanan K."/>
            <person name="Lawson P.A."/>
        </authorList>
    </citation>
    <scope>NUCLEOTIDE SEQUENCE</scope>
    <source>
        <strain evidence="1">CC70A</strain>
    </source>
</reference>
<dbReference type="AlphaFoldDB" id="A0AA42DR60"/>
<name>A0AA42DR60_9FIRM</name>
<accession>A0AA42DR60</accession>
<dbReference type="EMBL" id="JAQIFT010000068">
    <property type="protein sequence ID" value="MDA3733815.1"/>
    <property type="molecule type" value="Genomic_DNA"/>
</dbReference>
<dbReference type="RefSeq" id="WP_271013521.1">
    <property type="nucleotide sequence ID" value="NZ_JAQIFT010000068.1"/>
</dbReference>
<dbReference type="Proteomes" id="UP001169242">
    <property type="component" value="Unassembled WGS sequence"/>
</dbReference>
<evidence type="ECO:0000313" key="2">
    <source>
        <dbReference type="Proteomes" id="UP001169242"/>
    </source>
</evidence>
<sequence>MKPNAKVIRLIQRYGLLVISNYKNERLRFGHFVESNKYLYYTVAMP</sequence>
<evidence type="ECO:0000313" key="1">
    <source>
        <dbReference type="EMBL" id="MDA3733815.1"/>
    </source>
</evidence>
<proteinExistence type="predicted"/>
<keyword evidence="2" id="KW-1185">Reference proteome</keyword>
<comment type="caution">
    <text evidence="1">The sequence shown here is derived from an EMBL/GenBank/DDBJ whole genome shotgun (WGS) entry which is preliminary data.</text>
</comment>
<gene>
    <name evidence="1" type="ORF">PBV87_20285</name>
</gene>